<evidence type="ECO:0000313" key="4">
    <source>
        <dbReference type="EMBL" id="KAE8149440.1"/>
    </source>
</evidence>
<dbReference type="PANTHER" id="PTHR12289:SF41">
    <property type="entry name" value="FAILED AXON CONNECTIONS-RELATED"/>
    <property type="match status" value="1"/>
</dbReference>
<evidence type="ECO:0000256" key="1">
    <source>
        <dbReference type="ARBA" id="ARBA00006475"/>
    </source>
</evidence>
<dbReference type="InterPro" id="IPR033468">
    <property type="entry name" value="Metaxin_GST"/>
</dbReference>
<dbReference type="InterPro" id="IPR050931">
    <property type="entry name" value="Mito_Protein_Transport_Metaxin"/>
</dbReference>
<dbReference type="InterPro" id="IPR012336">
    <property type="entry name" value="Thioredoxin-like_fold"/>
</dbReference>
<sequence>MTLYRGLPGTGVYSWSPFVVKLEARLRFAGIPYRVDTGSLSAAPRGKVPYVSVPDGEKGSVLIGDSGVIIRKLVEGGWSRDLDDGLGGMERVRGMGIRALLEDKLYFLGMYEKWVLNYYTMRDTLLAAVPWPIRVLIGLRIYSKVKRTMQGQGTLLLSDEEIDESRRKIWETLNAALVESRSKYAGAEGPFWVSGGEAPTEVDAVLFGFIVSGLICYAAPETQKIIRSFPTLVDYARRIHERYFPDYALWE</sequence>
<feature type="domain" description="Metaxin glutathione S-transferase" evidence="2">
    <location>
        <begin position="196"/>
        <end position="239"/>
    </location>
</feature>
<evidence type="ECO:0000259" key="2">
    <source>
        <dbReference type="Pfam" id="PF17171"/>
    </source>
</evidence>
<dbReference type="SFLD" id="SFLDG01180">
    <property type="entry name" value="SUF1"/>
    <property type="match status" value="1"/>
</dbReference>
<dbReference type="Pfam" id="PF17171">
    <property type="entry name" value="GST_C_6"/>
    <property type="match status" value="1"/>
</dbReference>
<dbReference type="SFLD" id="SFLDS00019">
    <property type="entry name" value="Glutathione_Transferase_(cytos"/>
    <property type="match status" value="1"/>
</dbReference>
<accession>A0A5N6TT05</accession>
<feature type="domain" description="Thioredoxin-like fold" evidence="3">
    <location>
        <begin position="17"/>
        <end position="117"/>
    </location>
</feature>
<name>A0A5N6TT05_ASPAV</name>
<evidence type="ECO:0000259" key="3">
    <source>
        <dbReference type="Pfam" id="PF17172"/>
    </source>
</evidence>
<dbReference type="EMBL" id="ML742123">
    <property type="protein sequence ID" value="KAE8149440.1"/>
    <property type="molecule type" value="Genomic_DNA"/>
</dbReference>
<evidence type="ECO:0008006" key="6">
    <source>
        <dbReference type="Google" id="ProtNLM"/>
    </source>
</evidence>
<reference evidence="4 5" key="1">
    <citation type="submission" date="2019-04" db="EMBL/GenBank/DDBJ databases">
        <title>Friends and foes A comparative genomics study of 23 Aspergillus species from section Flavi.</title>
        <authorList>
            <consortium name="DOE Joint Genome Institute"/>
            <person name="Kjaerbolling I."/>
            <person name="Vesth T."/>
            <person name="Frisvad J.C."/>
            <person name="Nybo J.L."/>
            <person name="Theobald S."/>
            <person name="Kildgaard S."/>
            <person name="Isbrandt T."/>
            <person name="Kuo A."/>
            <person name="Sato A."/>
            <person name="Lyhne E.K."/>
            <person name="Kogle M.E."/>
            <person name="Wiebenga A."/>
            <person name="Kun R.S."/>
            <person name="Lubbers R.J."/>
            <person name="Makela M.R."/>
            <person name="Barry K."/>
            <person name="Chovatia M."/>
            <person name="Clum A."/>
            <person name="Daum C."/>
            <person name="Haridas S."/>
            <person name="He G."/>
            <person name="LaButti K."/>
            <person name="Lipzen A."/>
            <person name="Mondo S."/>
            <person name="Riley R."/>
            <person name="Salamov A."/>
            <person name="Simmons B.A."/>
            <person name="Magnuson J.K."/>
            <person name="Henrissat B."/>
            <person name="Mortensen U.H."/>
            <person name="Larsen T.O."/>
            <person name="Devries R.P."/>
            <person name="Grigoriev I.V."/>
            <person name="Machida M."/>
            <person name="Baker S.E."/>
            <person name="Andersen M.R."/>
        </authorList>
    </citation>
    <scope>NUCLEOTIDE SEQUENCE [LARGE SCALE GENOMIC DNA]</scope>
    <source>
        <strain evidence="4 5">IBT 18842</strain>
    </source>
</reference>
<dbReference type="InterPro" id="IPR040079">
    <property type="entry name" value="Glutathione_S-Trfase"/>
</dbReference>
<dbReference type="Proteomes" id="UP000325780">
    <property type="component" value="Unassembled WGS sequence"/>
</dbReference>
<evidence type="ECO:0000313" key="5">
    <source>
        <dbReference type="Proteomes" id="UP000325780"/>
    </source>
</evidence>
<dbReference type="OrthoDB" id="5809458at2759"/>
<dbReference type="SFLD" id="SFLDG01200">
    <property type="entry name" value="SUF1.1"/>
    <property type="match status" value="1"/>
</dbReference>
<dbReference type="InterPro" id="IPR026928">
    <property type="entry name" value="FAX/IsoI-like"/>
</dbReference>
<dbReference type="PANTHER" id="PTHR12289">
    <property type="entry name" value="METAXIN RELATED"/>
    <property type="match status" value="1"/>
</dbReference>
<keyword evidence="5" id="KW-1185">Reference proteome</keyword>
<dbReference type="InterPro" id="IPR036249">
    <property type="entry name" value="Thioredoxin-like_sf"/>
</dbReference>
<organism evidence="4 5">
    <name type="scientific">Aspergillus avenaceus</name>
    <dbReference type="NCBI Taxonomy" id="36643"/>
    <lineage>
        <taxon>Eukaryota</taxon>
        <taxon>Fungi</taxon>
        <taxon>Dikarya</taxon>
        <taxon>Ascomycota</taxon>
        <taxon>Pezizomycotina</taxon>
        <taxon>Eurotiomycetes</taxon>
        <taxon>Eurotiomycetidae</taxon>
        <taxon>Eurotiales</taxon>
        <taxon>Aspergillaceae</taxon>
        <taxon>Aspergillus</taxon>
        <taxon>Aspergillus subgen. Circumdati</taxon>
    </lineage>
</organism>
<proteinExistence type="inferred from homology"/>
<dbReference type="Pfam" id="PF17172">
    <property type="entry name" value="GST_N_4"/>
    <property type="match status" value="1"/>
</dbReference>
<dbReference type="GO" id="GO:0005737">
    <property type="term" value="C:cytoplasm"/>
    <property type="evidence" value="ECO:0007669"/>
    <property type="project" value="TreeGrafter"/>
</dbReference>
<dbReference type="SUPFAM" id="SSF52833">
    <property type="entry name" value="Thioredoxin-like"/>
    <property type="match status" value="1"/>
</dbReference>
<comment type="similarity">
    <text evidence="1">Belongs to the FAX family.</text>
</comment>
<protein>
    <recommendedName>
        <fullName evidence="6">Thioredoxin-like fold domain-containing protein</fullName>
    </recommendedName>
</protein>
<dbReference type="AlphaFoldDB" id="A0A5N6TT05"/>
<gene>
    <name evidence="4" type="ORF">BDV25DRAFT_167867</name>
</gene>